<dbReference type="InterPro" id="IPR000962">
    <property type="entry name" value="Znf_DskA_TraR"/>
</dbReference>
<organism evidence="6 7">
    <name type="scientific">Faucicola osloensis</name>
    <name type="common">Moraxella osloensis</name>
    <dbReference type="NCBI Taxonomy" id="34062"/>
    <lineage>
        <taxon>Bacteria</taxon>
        <taxon>Pseudomonadati</taxon>
        <taxon>Pseudomonadota</taxon>
        <taxon>Gammaproteobacteria</taxon>
        <taxon>Moraxellales</taxon>
        <taxon>Moraxellaceae</taxon>
        <taxon>Faucicola</taxon>
    </lineage>
</organism>
<dbReference type="Pfam" id="PF01258">
    <property type="entry name" value="zf-dskA_traR"/>
    <property type="match status" value="1"/>
</dbReference>
<evidence type="ECO:0000256" key="2">
    <source>
        <dbReference type="ARBA" id="ARBA00022771"/>
    </source>
</evidence>
<evidence type="ECO:0000256" key="3">
    <source>
        <dbReference type="ARBA" id="ARBA00022833"/>
    </source>
</evidence>
<name>A0A2I1RIZ0_FAUOS</name>
<gene>
    <name evidence="6" type="ORF">CYJ96_04670</name>
</gene>
<dbReference type="PANTHER" id="PTHR38777:SF1">
    <property type="entry name" value="DNAK SUPPRESSOR PROTEIN"/>
    <property type="match status" value="1"/>
</dbReference>
<keyword evidence="2" id="KW-0863">Zinc-finger</keyword>
<dbReference type="PANTHER" id="PTHR38777">
    <property type="entry name" value="FELS-2 PROPHAGE PROTEIN"/>
    <property type="match status" value="1"/>
</dbReference>
<keyword evidence="1" id="KW-0479">Metal-binding</keyword>
<evidence type="ECO:0000313" key="6">
    <source>
        <dbReference type="EMBL" id="PKZ69093.1"/>
    </source>
</evidence>
<reference evidence="6 7" key="1">
    <citation type="submission" date="2017-12" db="EMBL/GenBank/DDBJ databases">
        <title>Phylogenetic diversity of female urinary microbiome.</title>
        <authorList>
            <person name="Thomas-White K."/>
            <person name="Wolfe A.J."/>
        </authorList>
    </citation>
    <scope>NUCLEOTIDE SEQUENCE [LARGE SCALE GENOMIC DNA]</scope>
    <source>
        <strain evidence="6 7">UMB0416</strain>
    </source>
</reference>
<evidence type="ECO:0000256" key="4">
    <source>
        <dbReference type="PROSITE-ProRule" id="PRU00510"/>
    </source>
</evidence>
<comment type="caution">
    <text evidence="4">Lacks conserved residue(s) required for the propagation of feature annotation.</text>
</comment>
<dbReference type="RefSeq" id="WP_101964125.1">
    <property type="nucleotide sequence ID" value="NZ_PKJS01000005.1"/>
</dbReference>
<dbReference type="AlphaFoldDB" id="A0A2I1RIZ0"/>
<dbReference type="GO" id="GO:1900378">
    <property type="term" value="P:positive regulation of secondary metabolite biosynthetic process"/>
    <property type="evidence" value="ECO:0007669"/>
    <property type="project" value="TreeGrafter"/>
</dbReference>
<accession>A0A2I1RIZ0</accession>
<sequence>MTDIIDTANDVAQQVVERAIANAPKFNGPSLTECQDCGDHIPLQRQQLGSVTRCIDCQQYFDKKQRGYRR</sequence>
<evidence type="ECO:0000259" key="5">
    <source>
        <dbReference type="Pfam" id="PF01258"/>
    </source>
</evidence>
<evidence type="ECO:0000313" key="7">
    <source>
        <dbReference type="Proteomes" id="UP000234914"/>
    </source>
</evidence>
<proteinExistence type="predicted"/>
<dbReference type="GO" id="GO:0008270">
    <property type="term" value="F:zinc ion binding"/>
    <property type="evidence" value="ECO:0007669"/>
    <property type="project" value="UniProtKB-KW"/>
</dbReference>
<dbReference type="Proteomes" id="UP000234914">
    <property type="component" value="Unassembled WGS sequence"/>
</dbReference>
<comment type="caution">
    <text evidence="6">The sequence shown here is derived from an EMBL/GenBank/DDBJ whole genome shotgun (WGS) entry which is preliminary data.</text>
</comment>
<keyword evidence="3" id="KW-0862">Zinc</keyword>
<dbReference type="PROSITE" id="PS51128">
    <property type="entry name" value="ZF_DKSA_2"/>
    <property type="match status" value="1"/>
</dbReference>
<dbReference type="EMBL" id="PKJS01000005">
    <property type="protein sequence ID" value="PKZ69093.1"/>
    <property type="molecule type" value="Genomic_DNA"/>
</dbReference>
<evidence type="ECO:0000256" key="1">
    <source>
        <dbReference type="ARBA" id="ARBA00022723"/>
    </source>
</evidence>
<protein>
    <submittedName>
        <fullName evidence="6">Conjugal transfer protein TraR</fullName>
    </submittedName>
</protein>
<feature type="domain" description="Zinc finger DksA/TraR C4-type" evidence="5">
    <location>
        <begin position="33"/>
        <end position="61"/>
    </location>
</feature>